<evidence type="ECO:0000313" key="2">
    <source>
        <dbReference type="EMBL" id="KAJ7963867.1"/>
    </source>
</evidence>
<dbReference type="Proteomes" id="UP001163823">
    <property type="component" value="Chromosome 6"/>
</dbReference>
<gene>
    <name evidence="2" type="ORF">O6P43_013759</name>
</gene>
<evidence type="ECO:0000313" key="3">
    <source>
        <dbReference type="Proteomes" id="UP001163823"/>
    </source>
</evidence>
<dbReference type="KEGG" id="qsa:O6P43_013759"/>
<evidence type="ECO:0000256" key="1">
    <source>
        <dbReference type="SAM" id="SignalP"/>
    </source>
</evidence>
<dbReference type="EMBL" id="JARAOO010000006">
    <property type="protein sequence ID" value="KAJ7963867.1"/>
    <property type="molecule type" value="Genomic_DNA"/>
</dbReference>
<reference evidence="2" key="1">
    <citation type="journal article" date="2023" name="Science">
        <title>Elucidation of the pathway for biosynthesis of saponin adjuvants from the soapbark tree.</title>
        <authorList>
            <person name="Reed J."/>
            <person name="Orme A."/>
            <person name="El-Demerdash A."/>
            <person name="Owen C."/>
            <person name="Martin L.B.B."/>
            <person name="Misra R.C."/>
            <person name="Kikuchi S."/>
            <person name="Rejzek M."/>
            <person name="Martin A.C."/>
            <person name="Harkess A."/>
            <person name="Leebens-Mack J."/>
            <person name="Louveau T."/>
            <person name="Stephenson M.J."/>
            <person name="Osbourn A."/>
        </authorList>
    </citation>
    <scope>NUCLEOTIDE SEQUENCE</scope>
    <source>
        <strain evidence="2">S10</strain>
    </source>
</reference>
<keyword evidence="3" id="KW-1185">Reference proteome</keyword>
<sequence length="79" mass="8699">MNALLNHFSCTHLLTLLAALFSLTAGRELPSCFLPSCHRVCVGERNPQAALAKPISCPVFSLAVSNMIFMSIKDRYWAC</sequence>
<feature type="chain" id="PRO_5042038680" description="Secreted protein" evidence="1">
    <location>
        <begin position="27"/>
        <end position="79"/>
    </location>
</feature>
<keyword evidence="1" id="KW-0732">Signal</keyword>
<accession>A0AAD7PQK0</accession>
<evidence type="ECO:0008006" key="4">
    <source>
        <dbReference type="Google" id="ProtNLM"/>
    </source>
</evidence>
<name>A0AAD7PQK0_QUISA</name>
<comment type="caution">
    <text evidence="2">The sequence shown here is derived from an EMBL/GenBank/DDBJ whole genome shotgun (WGS) entry which is preliminary data.</text>
</comment>
<protein>
    <recommendedName>
        <fullName evidence="4">Secreted protein</fullName>
    </recommendedName>
</protein>
<dbReference type="AlphaFoldDB" id="A0AAD7PQK0"/>
<feature type="signal peptide" evidence="1">
    <location>
        <begin position="1"/>
        <end position="26"/>
    </location>
</feature>
<organism evidence="2 3">
    <name type="scientific">Quillaja saponaria</name>
    <name type="common">Soap bark tree</name>
    <dbReference type="NCBI Taxonomy" id="32244"/>
    <lineage>
        <taxon>Eukaryota</taxon>
        <taxon>Viridiplantae</taxon>
        <taxon>Streptophyta</taxon>
        <taxon>Embryophyta</taxon>
        <taxon>Tracheophyta</taxon>
        <taxon>Spermatophyta</taxon>
        <taxon>Magnoliopsida</taxon>
        <taxon>eudicotyledons</taxon>
        <taxon>Gunneridae</taxon>
        <taxon>Pentapetalae</taxon>
        <taxon>rosids</taxon>
        <taxon>fabids</taxon>
        <taxon>Fabales</taxon>
        <taxon>Quillajaceae</taxon>
        <taxon>Quillaja</taxon>
    </lineage>
</organism>
<proteinExistence type="predicted"/>